<proteinExistence type="predicted"/>
<dbReference type="PROSITE" id="PS51186">
    <property type="entry name" value="GNAT"/>
    <property type="match status" value="1"/>
</dbReference>
<feature type="domain" description="N-acetyltransferase" evidence="1">
    <location>
        <begin position="3"/>
        <end position="145"/>
    </location>
</feature>
<comment type="caution">
    <text evidence="2">The sequence shown here is derived from an EMBL/GenBank/DDBJ whole genome shotgun (WGS) entry which is preliminary data.</text>
</comment>
<dbReference type="InterPro" id="IPR000182">
    <property type="entry name" value="GNAT_dom"/>
</dbReference>
<dbReference type="Pfam" id="PF00583">
    <property type="entry name" value="Acetyltransf_1"/>
    <property type="match status" value="1"/>
</dbReference>
<name>A0ABX9PPZ5_9GAMM</name>
<dbReference type="EMBL" id="NSDJ01000002">
    <property type="protein sequence ID" value="RKF66546.1"/>
    <property type="molecule type" value="Genomic_DNA"/>
</dbReference>
<keyword evidence="3" id="KW-1185">Reference proteome</keyword>
<evidence type="ECO:0000259" key="1">
    <source>
        <dbReference type="PROSITE" id="PS51186"/>
    </source>
</evidence>
<dbReference type="Gene3D" id="3.40.630.30">
    <property type="match status" value="1"/>
</dbReference>
<organism evidence="2 3">
    <name type="scientific">Rahnella variigena</name>
    <dbReference type="NCBI Taxonomy" id="574964"/>
    <lineage>
        <taxon>Bacteria</taxon>
        <taxon>Pseudomonadati</taxon>
        <taxon>Pseudomonadota</taxon>
        <taxon>Gammaproteobacteria</taxon>
        <taxon>Enterobacterales</taxon>
        <taxon>Yersiniaceae</taxon>
        <taxon>Rahnella</taxon>
    </lineage>
</organism>
<dbReference type="Proteomes" id="UP000284853">
    <property type="component" value="Unassembled WGS sequence"/>
</dbReference>
<evidence type="ECO:0000313" key="2">
    <source>
        <dbReference type="EMBL" id="RKF66546.1"/>
    </source>
</evidence>
<dbReference type="InterPro" id="IPR016181">
    <property type="entry name" value="Acyl_CoA_acyltransferase"/>
</dbReference>
<gene>
    <name evidence="2" type="ORF">CKQ54_24500</name>
</gene>
<dbReference type="GeneID" id="302711964"/>
<dbReference type="CDD" id="cd04301">
    <property type="entry name" value="NAT_SF"/>
    <property type="match status" value="1"/>
</dbReference>
<dbReference type="SUPFAM" id="SSF55729">
    <property type="entry name" value="Acyl-CoA N-acyltransferases (Nat)"/>
    <property type="match status" value="1"/>
</dbReference>
<reference evidence="2 3" key="1">
    <citation type="submission" date="2017-08" db="EMBL/GenBank/DDBJ databases">
        <title>Comparative genomics of bacteria isolated from necrotic lesions of AOD affected trees.</title>
        <authorList>
            <person name="Doonan J."/>
            <person name="Denman S."/>
            <person name="Mcdonald J.E."/>
        </authorList>
    </citation>
    <scope>NUCLEOTIDE SEQUENCE [LARGE SCALE GENOMIC DNA]</scope>
    <source>
        <strain evidence="2 3">CIP 105588</strain>
    </source>
</reference>
<evidence type="ECO:0000313" key="3">
    <source>
        <dbReference type="Proteomes" id="UP000284853"/>
    </source>
</evidence>
<accession>A0ABX9PPZ5</accession>
<sequence>MGINIRPALVSDVGSIFDVRTSVIENHLSREEMRLMGITESVVADMILKNPCAWVAVDNENIIGFSMTLQDEGCLFAAFVRPEYENKGAGRKLVMAAEQELFKHHDVVWLETDKNSRAAKFYRHLGWGNDAAINDVDIRLEKKRRAFCNSIVRKES</sequence>
<protein>
    <submittedName>
        <fullName evidence="2">GNAT family N-acetyltransferase</fullName>
    </submittedName>
</protein>
<dbReference type="RefSeq" id="WP_120163410.1">
    <property type="nucleotide sequence ID" value="NZ_NSDJ01000002.1"/>
</dbReference>